<dbReference type="Proteomes" id="UP000198598">
    <property type="component" value="Unassembled WGS sequence"/>
</dbReference>
<name>A0A1I1Z797_9BACT</name>
<keyword evidence="2" id="KW-1185">Reference proteome</keyword>
<protein>
    <submittedName>
        <fullName evidence="1">Uncharacterized protein</fullName>
    </submittedName>
</protein>
<evidence type="ECO:0000313" key="1">
    <source>
        <dbReference type="EMBL" id="SFE27734.1"/>
    </source>
</evidence>
<accession>A0A1I1Z797</accession>
<proteinExistence type="predicted"/>
<sequence>MLLNTVDAMPIKLVCFLLLAATTCGGQSIHAGIGRFKIGKTPSTILYDLLSESSDSLHKIISLRQVQSGDFTVYELLKDNESLTSSDPYGTYCPVAKILLLNKYLLDNISLTNVVLSFYNNVLVSFQCDYSAALERALMGKYGQPFTNSQSNNSNCDSQLDVVRTMEWSSGSLLATITYRIAYDPACSKQTTGQFRVWDTELVKQLMACSDSEQLKRINQVKPR</sequence>
<dbReference type="AlphaFoldDB" id="A0A1I1Z797"/>
<dbReference type="RefSeq" id="WP_093831007.1">
    <property type="nucleotide sequence ID" value="NZ_FOLQ01000012.1"/>
</dbReference>
<dbReference type="EMBL" id="FOLQ01000012">
    <property type="protein sequence ID" value="SFE27734.1"/>
    <property type="molecule type" value="Genomic_DNA"/>
</dbReference>
<organism evidence="1 2">
    <name type="scientific">Spirosoma endophyticum</name>
    <dbReference type="NCBI Taxonomy" id="662367"/>
    <lineage>
        <taxon>Bacteria</taxon>
        <taxon>Pseudomonadati</taxon>
        <taxon>Bacteroidota</taxon>
        <taxon>Cytophagia</taxon>
        <taxon>Cytophagales</taxon>
        <taxon>Cytophagaceae</taxon>
        <taxon>Spirosoma</taxon>
    </lineage>
</organism>
<dbReference type="STRING" id="662367.SAMN05216167_11240"/>
<gene>
    <name evidence="1" type="ORF">SAMN05216167_11240</name>
</gene>
<reference evidence="1 2" key="1">
    <citation type="submission" date="2016-10" db="EMBL/GenBank/DDBJ databases">
        <authorList>
            <person name="de Groot N.N."/>
        </authorList>
    </citation>
    <scope>NUCLEOTIDE SEQUENCE [LARGE SCALE GENOMIC DNA]</scope>
    <source>
        <strain evidence="1 2">DSM 26130</strain>
    </source>
</reference>
<evidence type="ECO:0000313" key="2">
    <source>
        <dbReference type="Proteomes" id="UP000198598"/>
    </source>
</evidence>
<dbReference type="OrthoDB" id="950437at2"/>